<evidence type="ECO:0000256" key="3">
    <source>
        <dbReference type="ARBA" id="ARBA00022989"/>
    </source>
</evidence>
<keyword evidence="2 5" id="KW-0812">Transmembrane</keyword>
<evidence type="ECO:0000313" key="8">
    <source>
        <dbReference type="Proteomes" id="UP000824211"/>
    </source>
</evidence>
<comment type="subcellular location">
    <subcellularLocation>
        <location evidence="1">Membrane</location>
        <topology evidence="1">Multi-pass membrane protein</topology>
    </subcellularLocation>
</comment>
<protein>
    <submittedName>
        <fullName evidence="7">NfeD family protein</fullName>
    </submittedName>
</protein>
<sequence length="159" mass="16815">MLQAIGWLIATILLLFLEASTFNLVSVWFAAGSAAALISCLFTDSLRVQSAVFMAVSILCLLALRPLVKKLRRPHAPTNGELNIGRTATVLTLVTDEEPGRVRLDGVDWNAQAVPGASFAPGEKCRVAAIRSTTLIVAPACVATAIEASKRAVSMVSLP</sequence>
<organism evidence="7 8">
    <name type="scientific">Candidatus Faecalibacterium faecipullorum</name>
    <dbReference type="NCBI Taxonomy" id="2838578"/>
    <lineage>
        <taxon>Bacteria</taxon>
        <taxon>Bacillati</taxon>
        <taxon>Bacillota</taxon>
        <taxon>Clostridia</taxon>
        <taxon>Eubacteriales</taxon>
        <taxon>Oscillospiraceae</taxon>
        <taxon>Faecalibacterium</taxon>
    </lineage>
</organism>
<dbReference type="Proteomes" id="UP000824211">
    <property type="component" value="Unassembled WGS sequence"/>
</dbReference>
<reference evidence="7" key="2">
    <citation type="submission" date="2021-04" db="EMBL/GenBank/DDBJ databases">
        <authorList>
            <person name="Gilroy R."/>
        </authorList>
    </citation>
    <scope>NUCLEOTIDE SEQUENCE</scope>
    <source>
        <strain evidence="7">ChiHjej9B8-13557</strain>
    </source>
</reference>
<name>A0A9D2MGL4_9FIRM</name>
<evidence type="ECO:0000313" key="7">
    <source>
        <dbReference type="EMBL" id="HJB59824.1"/>
    </source>
</evidence>
<proteinExistence type="predicted"/>
<dbReference type="InterPro" id="IPR002810">
    <property type="entry name" value="NfeD-like_C"/>
</dbReference>
<gene>
    <name evidence="7" type="ORF">H9771_09275</name>
</gene>
<dbReference type="Pfam" id="PF01957">
    <property type="entry name" value="NfeD"/>
    <property type="match status" value="1"/>
</dbReference>
<evidence type="ECO:0000256" key="4">
    <source>
        <dbReference type="ARBA" id="ARBA00023136"/>
    </source>
</evidence>
<comment type="caution">
    <text evidence="7">The sequence shown here is derived from an EMBL/GenBank/DDBJ whole genome shotgun (WGS) entry which is preliminary data.</text>
</comment>
<evidence type="ECO:0000259" key="6">
    <source>
        <dbReference type="Pfam" id="PF01957"/>
    </source>
</evidence>
<reference evidence="7" key="1">
    <citation type="journal article" date="2021" name="PeerJ">
        <title>Extensive microbial diversity within the chicken gut microbiome revealed by metagenomics and culture.</title>
        <authorList>
            <person name="Gilroy R."/>
            <person name="Ravi A."/>
            <person name="Getino M."/>
            <person name="Pursley I."/>
            <person name="Horton D.L."/>
            <person name="Alikhan N.F."/>
            <person name="Baker D."/>
            <person name="Gharbi K."/>
            <person name="Hall N."/>
            <person name="Watson M."/>
            <person name="Adriaenssens E.M."/>
            <person name="Foster-Nyarko E."/>
            <person name="Jarju S."/>
            <person name="Secka A."/>
            <person name="Antonio M."/>
            <person name="Oren A."/>
            <person name="Chaudhuri R.R."/>
            <person name="La Ragione R."/>
            <person name="Hildebrand F."/>
            <person name="Pallen M.J."/>
        </authorList>
    </citation>
    <scope>NUCLEOTIDE SEQUENCE</scope>
    <source>
        <strain evidence="7">ChiHjej9B8-13557</strain>
    </source>
</reference>
<keyword evidence="3 5" id="KW-1133">Transmembrane helix</keyword>
<dbReference type="Gene3D" id="2.40.50.140">
    <property type="entry name" value="Nucleic acid-binding proteins"/>
    <property type="match status" value="1"/>
</dbReference>
<accession>A0A9D2MGL4</accession>
<dbReference type="PANTHER" id="PTHR33507:SF3">
    <property type="entry name" value="INNER MEMBRANE PROTEIN YBBJ"/>
    <property type="match status" value="1"/>
</dbReference>
<dbReference type="InterPro" id="IPR012340">
    <property type="entry name" value="NA-bd_OB-fold"/>
</dbReference>
<dbReference type="AlphaFoldDB" id="A0A9D2MGL4"/>
<evidence type="ECO:0000256" key="1">
    <source>
        <dbReference type="ARBA" id="ARBA00004141"/>
    </source>
</evidence>
<dbReference type="InterPro" id="IPR052165">
    <property type="entry name" value="Membrane_assoc_protease"/>
</dbReference>
<dbReference type="GO" id="GO:0005886">
    <property type="term" value="C:plasma membrane"/>
    <property type="evidence" value="ECO:0007669"/>
    <property type="project" value="TreeGrafter"/>
</dbReference>
<dbReference type="PANTHER" id="PTHR33507">
    <property type="entry name" value="INNER MEMBRANE PROTEIN YBBJ"/>
    <property type="match status" value="1"/>
</dbReference>
<keyword evidence="4 5" id="KW-0472">Membrane</keyword>
<feature type="transmembrane region" description="Helical" evidence="5">
    <location>
        <begin position="51"/>
        <end position="68"/>
    </location>
</feature>
<evidence type="ECO:0000256" key="5">
    <source>
        <dbReference type="SAM" id="Phobius"/>
    </source>
</evidence>
<dbReference type="EMBL" id="DWXX01000177">
    <property type="protein sequence ID" value="HJB59824.1"/>
    <property type="molecule type" value="Genomic_DNA"/>
</dbReference>
<evidence type="ECO:0000256" key="2">
    <source>
        <dbReference type="ARBA" id="ARBA00022692"/>
    </source>
</evidence>
<feature type="non-terminal residue" evidence="7">
    <location>
        <position position="159"/>
    </location>
</feature>
<feature type="domain" description="NfeD-like C-terminal" evidence="6">
    <location>
        <begin position="83"/>
        <end position="139"/>
    </location>
</feature>